<accession>A0AAU9IZ24</accession>
<dbReference type="InterPro" id="IPR015943">
    <property type="entry name" value="WD40/YVTN_repeat-like_dom_sf"/>
</dbReference>
<evidence type="ECO:0000313" key="4">
    <source>
        <dbReference type="Proteomes" id="UP001162131"/>
    </source>
</evidence>
<proteinExistence type="predicted"/>
<keyword evidence="1" id="KW-0853">WD repeat</keyword>
<dbReference type="Gene3D" id="2.130.10.10">
    <property type="entry name" value="YVTN repeat-like/Quinoprotein amine dehydrogenase"/>
    <property type="match status" value="3"/>
</dbReference>
<sequence length="913" mass="105861">MKEETKKCLKEFNFEITLNQRVFAKNCWLQNICFKKLLCPNEKQKILPIINKIKIFENALQTISNLNHTLKKRNSNSTEKIIISSQNNLKDLKEKTPKNLMIGTFKNKYHNCPSNQELNLSTCAIPTTLIDIKLAKKIVSDLKNWKTIHAFKKSYFNQINLSDLRNITMHLQCFSSEELQDSLYKIMLLSREHDDISLASSNAATMLKLIGFSFNCRFLQGIKIPFADLTRGAFIYTDFSNCDLSYTDFLPSLIASSNFSNSKIQSQAPFEALFLSSSEKISEVIVSKCSKYFVTISEPEKLDDEDELYVKNFKLFSMLTMEQVITLGLWVQKSYETVTKFSYDSNLIFINIRDSFNSEVRVWDFNRNTVNKLNIESSPIPSKILAINEEMLAYYYTDYIFIKKLPSLQLIEKILIFHGLLLDRIIFSSCSNYLLWSAVGKITIWSTKSISLYKNITISSGRPFSLQGKFLIIEKNNYMYQMWNIEKEEPFLQFKAVQMSYCTIPSSGKYLLIFSPQKFGLIEIENQRMAILYFRNGNLPYKNNKIMGRVYDSGIISGCKASKPFKNLHYNLKLDFNENDAFNSVSSNITACGQMLVIFSAYYGKIKLWNAKQRNWWIDYDVSKFNARHYELSGNLIACIGTEISQSGIMDTIKIIDVKEGKIIKTVQTSIDCVKVKISQCLREICVISRQENFYLFSIDSGGLIQFLEINDGEDEDFKIYFSSFVNDMFIFYTSYESLVIWDRKSSNVADCKIYKIRNLRNEMIGSSSGNWLGFPNVLNNSAIYLFNWKEKNLKKLLYNENSKNYLYTKICFSTCENYLASTDRNEIIIWDIKKGIQIAKTGRIFEWIEGIIWAPCGKYLISIIPAESFQLWSIDDTIKEYNERIIKEKNEKLIVNLKLGWTSANNEDISFI</sequence>
<dbReference type="Proteomes" id="UP001162131">
    <property type="component" value="Unassembled WGS sequence"/>
</dbReference>
<dbReference type="PANTHER" id="PTHR22847:SF637">
    <property type="entry name" value="WD REPEAT DOMAIN 5B"/>
    <property type="match status" value="1"/>
</dbReference>
<comment type="caution">
    <text evidence="3">The sequence shown here is derived from an EMBL/GenBank/DDBJ whole genome shotgun (WGS) entry which is preliminary data.</text>
</comment>
<name>A0AAU9IZ24_9CILI</name>
<organism evidence="3 4">
    <name type="scientific">Blepharisma stoltei</name>
    <dbReference type="NCBI Taxonomy" id="1481888"/>
    <lineage>
        <taxon>Eukaryota</taxon>
        <taxon>Sar</taxon>
        <taxon>Alveolata</taxon>
        <taxon>Ciliophora</taxon>
        <taxon>Postciliodesmatophora</taxon>
        <taxon>Heterotrichea</taxon>
        <taxon>Heterotrichida</taxon>
        <taxon>Blepharismidae</taxon>
        <taxon>Blepharisma</taxon>
    </lineage>
</organism>
<evidence type="ECO:0000256" key="2">
    <source>
        <dbReference type="ARBA" id="ARBA00022737"/>
    </source>
</evidence>
<keyword evidence="2" id="KW-0677">Repeat</keyword>
<dbReference type="InterPro" id="IPR036322">
    <property type="entry name" value="WD40_repeat_dom_sf"/>
</dbReference>
<evidence type="ECO:0000256" key="1">
    <source>
        <dbReference type="ARBA" id="ARBA00022574"/>
    </source>
</evidence>
<dbReference type="SUPFAM" id="SSF50978">
    <property type="entry name" value="WD40 repeat-like"/>
    <property type="match status" value="1"/>
</dbReference>
<dbReference type="AlphaFoldDB" id="A0AAU9IZ24"/>
<dbReference type="PANTHER" id="PTHR22847">
    <property type="entry name" value="WD40 REPEAT PROTEIN"/>
    <property type="match status" value="1"/>
</dbReference>
<reference evidence="3" key="1">
    <citation type="submission" date="2021-09" db="EMBL/GenBank/DDBJ databases">
        <authorList>
            <consortium name="AG Swart"/>
            <person name="Singh M."/>
            <person name="Singh A."/>
            <person name="Seah K."/>
            <person name="Emmerich C."/>
        </authorList>
    </citation>
    <scope>NUCLEOTIDE SEQUENCE</scope>
    <source>
        <strain evidence="3">ATCC30299</strain>
    </source>
</reference>
<dbReference type="EMBL" id="CAJZBQ010000024">
    <property type="protein sequence ID" value="CAG9319820.1"/>
    <property type="molecule type" value="Genomic_DNA"/>
</dbReference>
<evidence type="ECO:0000313" key="3">
    <source>
        <dbReference type="EMBL" id="CAG9319820.1"/>
    </source>
</evidence>
<keyword evidence="4" id="KW-1185">Reference proteome</keyword>
<dbReference type="SUPFAM" id="SSF82171">
    <property type="entry name" value="DPP6 N-terminal domain-like"/>
    <property type="match status" value="1"/>
</dbReference>
<protein>
    <submittedName>
        <fullName evidence="3">Uncharacterized protein</fullName>
    </submittedName>
</protein>
<dbReference type="SUPFAM" id="SSF141571">
    <property type="entry name" value="Pentapeptide repeat-like"/>
    <property type="match status" value="1"/>
</dbReference>
<gene>
    <name evidence="3" type="ORF">BSTOLATCC_MIC25065</name>
</gene>